<dbReference type="GO" id="GO:0015031">
    <property type="term" value="P:protein transport"/>
    <property type="evidence" value="ECO:0007669"/>
    <property type="project" value="UniProtKB-KW"/>
</dbReference>
<protein>
    <recommendedName>
        <fullName evidence="24">Germinal-center associated nuclear protein</fullName>
        <ecNumber evidence="5">2.3.1.48</ecNumber>
    </recommendedName>
</protein>
<accession>A0A8C0VE40</accession>
<dbReference type="InterPro" id="IPR035979">
    <property type="entry name" value="RBD_domain_sf"/>
</dbReference>
<comment type="function">
    <text evidence="23">As a component of the TREX-2 complex, involved in the export of mRNAs to the cytoplasm through the nuclear pores. Through the acetylation of histones, affects the assembly of nucleosomes at immunoglobulin variable region genes and promotes the recruitment and positioning of transcription complex to favor DNA cytosine deaminase AICDA/AID targeting, hence promoting somatic hypermutations.</text>
</comment>
<evidence type="ECO:0000256" key="15">
    <source>
        <dbReference type="ARBA" id="ARBA00022990"/>
    </source>
</evidence>
<evidence type="ECO:0000256" key="12">
    <source>
        <dbReference type="ARBA" id="ARBA00022816"/>
    </source>
</evidence>
<dbReference type="Pfam" id="PF16769">
    <property type="entry name" value="MCM3AP_GANP"/>
    <property type="match status" value="1"/>
</dbReference>
<dbReference type="GO" id="GO:0005654">
    <property type="term" value="C:nucleoplasm"/>
    <property type="evidence" value="ECO:0007669"/>
    <property type="project" value="UniProtKB-SubCell"/>
</dbReference>
<feature type="compositionally biased region" description="Low complexity" evidence="25">
    <location>
        <begin position="210"/>
        <end position="220"/>
    </location>
</feature>
<dbReference type="EC" id="2.3.1.48" evidence="5"/>
<dbReference type="Ensembl" id="ENSCCET00000034548.1">
    <property type="protein sequence ID" value="ENSCCEP00000022775.1"/>
    <property type="gene ID" value="ENSCCEG00000020530.1"/>
</dbReference>
<dbReference type="InterPro" id="IPR034265">
    <property type="entry name" value="MCM3AP_RRM"/>
</dbReference>
<keyword evidence="7" id="KW-0158">Chromosome</keyword>
<feature type="domain" description="PCI" evidence="26">
    <location>
        <begin position="436"/>
        <end position="614"/>
    </location>
</feature>
<keyword evidence="15" id="KW-0007">Acetylation</keyword>
<keyword evidence="28" id="KW-1185">Reference proteome</keyword>
<feature type="region of interest" description="Disordered" evidence="25">
    <location>
        <begin position="1"/>
        <end position="38"/>
    </location>
</feature>
<dbReference type="PANTHER" id="PTHR12436:SF3">
    <property type="entry name" value="GERMINAL-CENTER ASSOCIATED NUCLEAR PROTEIN"/>
    <property type="match status" value="1"/>
</dbReference>
<dbReference type="CDD" id="cd12443">
    <property type="entry name" value="RRM_MCM3A_like"/>
    <property type="match status" value="1"/>
</dbReference>
<evidence type="ECO:0000256" key="22">
    <source>
        <dbReference type="ARBA" id="ARBA00048940"/>
    </source>
</evidence>
<evidence type="ECO:0000256" key="8">
    <source>
        <dbReference type="ARBA" id="ARBA00022481"/>
    </source>
</evidence>
<sequence length="1414" mass="159099">MSTRSATQPGPRAAGARGRPRGRAGTRRGAAAGRGPGARSRRWVGVWWGNRAAWESPRLLTAVVFFLVTDAAPSAPARRSRGSESTEGLGGLPASELTAVQCKNIPDYLNDRTVLEKHFGQFVKVRRIMTRRNKKMAVLHFFDHASAVLARKKAKELHKDIVTFWQKKKTSPAKREFSSKEKKAGEDEGRQSSEEQSYQHSPLRKPLVRSSASSSSLFSSPAKKPGLRKVLQFEAELFDSSTEGQSSEGLGTSPSSLSNLVGLVAETSEERYRLLDQRDKIMRQARIKRTDLGKAKAVVGTCPDMCPEKERYMRETRNQLSIFELLLGTDKVDHAAAIKEYSRSSADQEEPLPHELRPSEVLSMTMDYLVTNIMDQGEGNYREWYDFVWNRTRGIRKDITQQHLCNPLMVSLIEKCTRFHIHCAHHMCEEPMSSFDAKINNENLTKCLQSLKEMYQDLANKGIYCKSEAEFRGYNVLLNLNKGDILRNSPEVRFAVQAFAALNSNNFVRFFKLVQAASYLNACLLHCYFNQIRKDGLKSLNIAYTVSTQRSTAFPLDHLVRMLLFKDCEEATDFISYYGLSVSEGGYVELNRSAFLEPDGLPKPRKSPFVSQKLAVSVGEVVNGGPLPPVPHHVPVSSFNGQNKYIGGSTSMDQAGSSQKPSVEAAGEGKPTDLLFLYSASEATMEEVVTEVVGEILREMAGNILSVERQRVQEERRRVEEERSSPEQSWFVLFGTRCALERDRQARIARCSEEVCGHFTKLFLEDEIFHIAKETLQELQCFCKYLQRWREAVAARAKLKRQMRAFPAAPCGLDSKHQLKALSPSAEWPIAMENLCKRFVNLGNGGKLGISCTRLNLLRNKTVHEIKVQHFYQQLVSDLAWTPLDLISLITEHIPVHQEQVFWKALLVLPNDNEYCKDDPNRILMDWLKAKFMGHKSYEKNASHTEGKIQTLTLFSSPGMQGSRSIKVSVCIKVAHGALSDSELDMAETQKDLLGTSGLVLLLPPRVRSDDIAEDDVYWLSALLQLKQLLQAKPFRPIVPLVVLVPGQEEDAMEKEVEDGLMLQDLISAQLISDYTIVELPGSVNDLEGTRRVSAAVGWLVSQCPASLELCSQTLQEYIEDGIDGEFGKRFYHDWKERRLAGLPSQEPGVIIELYNSVLQFLSDVASSEHLCDLSWPVTEFSEAGGNKVLPHLQWNMPDHLAWLKKAVLSFQIPYLDLPPLGAPWRPVCHMIFQYVSEIASSSHTQPLIQSQVENLLSRTYQNWKTRTAGNSDEDGPSVDEIPWDCILAVCVDHKLRDWKPPKLPVSPEAVSKDGQIRVYFFKGHLKNYTVPFSWDQARLRTQEEIRQGHESVSLISFSSSQAGIQEGHEVPELEQSPALSDRLKHLQQLLRATKEAEAASELHLSALVDMVDI</sequence>
<dbReference type="PANTHER" id="PTHR12436">
    <property type="entry name" value="80 KDA MCM3-ASSOCIATED PROTEIN"/>
    <property type="match status" value="1"/>
</dbReference>
<dbReference type="GO" id="GO:0070390">
    <property type="term" value="C:transcription export complex 2"/>
    <property type="evidence" value="ECO:0007669"/>
    <property type="project" value="TreeGrafter"/>
</dbReference>
<keyword evidence="11" id="KW-0808">Transferase</keyword>
<feature type="compositionally biased region" description="Basic and acidic residues" evidence="25">
    <location>
        <begin position="173"/>
        <end position="193"/>
    </location>
</feature>
<dbReference type="Proteomes" id="UP000694410">
    <property type="component" value="Unplaced"/>
</dbReference>
<evidence type="ECO:0000256" key="17">
    <source>
        <dbReference type="ARBA" id="ARBA00023054"/>
    </source>
</evidence>
<evidence type="ECO:0000256" key="14">
    <source>
        <dbReference type="ARBA" id="ARBA00022927"/>
    </source>
</evidence>
<keyword evidence="18" id="KW-0906">Nuclear pore complex</keyword>
<comment type="catalytic activity">
    <reaction evidence="22">
        <text>L-lysyl-[histone] + acetyl-CoA = N(6)-acetyl-L-lysyl-[histone] + CoA + H(+)</text>
        <dbReference type="Rhea" id="RHEA:21992"/>
        <dbReference type="Rhea" id="RHEA-COMP:9845"/>
        <dbReference type="Rhea" id="RHEA-COMP:11338"/>
        <dbReference type="ChEBI" id="CHEBI:15378"/>
        <dbReference type="ChEBI" id="CHEBI:29969"/>
        <dbReference type="ChEBI" id="CHEBI:57287"/>
        <dbReference type="ChEBI" id="CHEBI:57288"/>
        <dbReference type="ChEBI" id="CHEBI:61930"/>
        <dbReference type="EC" id="2.3.1.48"/>
    </reaction>
    <physiologicalReaction direction="left-to-right" evidence="22">
        <dbReference type="Rhea" id="RHEA:21993"/>
    </physiologicalReaction>
</comment>
<evidence type="ECO:0000256" key="19">
    <source>
        <dbReference type="ARBA" id="ARBA00023242"/>
    </source>
</evidence>
<dbReference type="GO" id="GO:0005694">
    <property type="term" value="C:chromosome"/>
    <property type="evidence" value="ECO:0007669"/>
    <property type="project" value="UniProtKB-SubCell"/>
</dbReference>
<dbReference type="SUPFAM" id="SSF54928">
    <property type="entry name" value="RNA-binding domain, RBD"/>
    <property type="match status" value="1"/>
</dbReference>
<comment type="subcellular location">
    <subcellularLocation>
        <location evidence="1">Chromosome</location>
    </subcellularLocation>
    <subcellularLocation>
        <location evidence="2">Cytoplasm</location>
    </subcellularLocation>
    <subcellularLocation>
        <location evidence="3">Nucleus</location>
        <location evidence="3">Nuclear pore complex</location>
    </subcellularLocation>
    <subcellularLocation>
        <location evidence="4">Nucleus</location>
        <location evidence="4">Nucleoplasm</location>
    </subcellularLocation>
</comment>
<dbReference type="InterPro" id="IPR005062">
    <property type="entry name" value="SAC3/GANP/THP3_conserved"/>
</dbReference>
<evidence type="ECO:0000256" key="1">
    <source>
        <dbReference type="ARBA" id="ARBA00004286"/>
    </source>
</evidence>
<evidence type="ECO:0000256" key="3">
    <source>
        <dbReference type="ARBA" id="ARBA00004567"/>
    </source>
</evidence>
<dbReference type="PROSITE" id="PS50250">
    <property type="entry name" value="PCI"/>
    <property type="match status" value="1"/>
</dbReference>
<evidence type="ECO:0000256" key="23">
    <source>
        <dbReference type="ARBA" id="ARBA00055631"/>
    </source>
</evidence>
<evidence type="ECO:0000256" key="11">
    <source>
        <dbReference type="ARBA" id="ARBA00022679"/>
    </source>
</evidence>
<evidence type="ECO:0000256" key="24">
    <source>
        <dbReference type="ARBA" id="ARBA00069544"/>
    </source>
</evidence>
<organism evidence="27 28">
    <name type="scientific">Cyanistes caeruleus</name>
    <name type="common">Eurasian blue tit</name>
    <name type="synonym">Parus caeruleus</name>
    <dbReference type="NCBI Taxonomy" id="156563"/>
    <lineage>
        <taxon>Eukaryota</taxon>
        <taxon>Metazoa</taxon>
        <taxon>Chordata</taxon>
        <taxon>Craniata</taxon>
        <taxon>Vertebrata</taxon>
        <taxon>Euteleostomi</taxon>
        <taxon>Archelosauria</taxon>
        <taxon>Archosauria</taxon>
        <taxon>Dinosauria</taxon>
        <taxon>Saurischia</taxon>
        <taxon>Theropoda</taxon>
        <taxon>Coelurosauria</taxon>
        <taxon>Aves</taxon>
        <taxon>Neognathae</taxon>
        <taxon>Neoaves</taxon>
        <taxon>Telluraves</taxon>
        <taxon>Australaves</taxon>
        <taxon>Passeriformes</taxon>
        <taxon>Paridae</taxon>
        <taxon>Cyanistes</taxon>
    </lineage>
</organism>
<evidence type="ECO:0000256" key="10">
    <source>
        <dbReference type="ARBA" id="ARBA00022553"/>
    </source>
</evidence>
<feature type="region of interest" description="Disordered" evidence="25">
    <location>
        <begin position="173"/>
        <end position="223"/>
    </location>
</feature>
<evidence type="ECO:0000256" key="7">
    <source>
        <dbReference type="ARBA" id="ARBA00022454"/>
    </source>
</evidence>
<dbReference type="InterPro" id="IPR000717">
    <property type="entry name" value="PCI_dom"/>
</dbReference>
<dbReference type="GO" id="GO:0006406">
    <property type="term" value="P:mRNA export from nucleus"/>
    <property type="evidence" value="ECO:0007669"/>
    <property type="project" value="TreeGrafter"/>
</dbReference>
<proteinExistence type="inferred from homology"/>
<dbReference type="FunFam" id="1.25.40.990:FF:000003">
    <property type="entry name" value="germinal-center associated nuclear protein isoform X2"/>
    <property type="match status" value="1"/>
</dbReference>
<dbReference type="InterPro" id="IPR045107">
    <property type="entry name" value="SAC3/GANP/THP3"/>
</dbReference>
<comment type="similarity">
    <text evidence="21">Belongs to the SAC3 family.</text>
</comment>
<reference evidence="27" key="2">
    <citation type="submission" date="2025-09" db="UniProtKB">
        <authorList>
            <consortium name="Ensembl"/>
        </authorList>
    </citation>
    <scope>IDENTIFICATION</scope>
</reference>
<dbReference type="InterPro" id="IPR031907">
    <property type="entry name" value="MCM3AP_GANP"/>
</dbReference>
<dbReference type="InterPro" id="IPR031910">
    <property type="entry name" value="GANP_CID_dom"/>
</dbReference>
<dbReference type="GO" id="GO:0005643">
    <property type="term" value="C:nuclear pore"/>
    <property type="evidence" value="ECO:0007669"/>
    <property type="project" value="UniProtKB-SubCell"/>
</dbReference>
<evidence type="ECO:0000256" key="21">
    <source>
        <dbReference type="ARBA" id="ARBA00038443"/>
    </source>
</evidence>
<dbReference type="Gene3D" id="6.10.250.1340">
    <property type="match status" value="1"/>
</dbReference>
<evidence type="ECO:0000256" key="9">
    <source>
        <dbReference type="ARBA" id="ARBA00022490"/>
    </source>
</evidence>
<evidence type="ECO:0000256" key="16">
    <source>
        <dbReference type="ARBA" id="ARBA00023010"/>
    </source>
</evidence>
<keyword evidence="14" id="KW-0653">Protein transport</keyword>
<dbReference type="Pfam" id="PF16766">
    <property type="entry name" value="CID_GANP"/>
    <property type="match status" value="1"/>
</dbReference>
<dbReference type="GO" id="GO:0003676">
    <property type="term" value="F:nucleic acid binding"/>
    <property type="evidence" value="ECO:0007669"/>
    <property type="project" value="InterPro"/>
</dbReference>
<feature type="compositionally biased region" description="Polar residues" evidence="25">
    <location>
        <begin position="645"/>
        <end position="661"/>
    </location>
</feature>
<dbReference type="Pfam" id="PF03399">
    <property type="entry name" value="SAC3_GANP"/>
    <property type="match status" value="1"/>
</dbReference>
<keyword evidence="12" id="KW-0509">mRNA transport</keyword>
<evidence type="ECO:0000256" key="6">
    <source>
        <dbReference type="ARBA" id="ARBA00022448"/>
    </source>
</evidence>
<evidence type="ECO:0000256" key="2">
    <source>
        <dbReference type="ARBA" id="ARBA00004496"/>
    </source>
</evidence>
<evidence type="ECO:0000256" key="4">
    <source>
        <dbReference type="ARBA" id="ARBA00004642"/>
    </source>
</evidence>
<keyword evidence="17" id="KW-0175">Coiled coil</keyword>
<evidence type="ECO:0000256" key="20">
    <source>
        <dbReference type="ARBA" id="ARBA00023315"/>
    </source>
</evidence>
<reference evidence="27" key="1">
    <citation type="submission" date="2025-08" db="UniProtKB">
        <authorList>
            <consortium name="Ensembl"/>
        </authorList>
    </citation>
    <scope>IDENTIFICATION</scope>
</reference>
<gene>
    <name evidence="27" type="primary">MCM3AP</name>
</gene>
<keyword evidence="6" id="KW-0813">Transport</keyword>
<evidence type="ECO:0000313" key="28">
    <source>
        <dbReference type="Proteomes" id="UP000694410"/>
    </source>
</evidence>
<dbReference type="GO" id="GO:0002376">
    <property type="term" value="P:immune system process"/>
    <property type="evidence" value="ECO:0007669"/>
    <property type="project" value="UniProtKB-KW"/>
</dbReference>
<keyword evidence="8" id="KW-0488">Methylation</keyword>
<evidence type="ECO:0000256" key="18">
    <source>
        <dbReference type="ARBA" id="ARBA00023132"/>
    </source>
</evidence>
<evidence type="ECO:0000256" key="25">
    <source>
        <dbReference type="SAM" id="MobiDB-lite"/>
    </source>
</evidence>
<keyword evidence="16" id="KW-0811">Translocation</keyword>
<keyword evidence="9" id="KW-0963">Cytoplasm</keyword>
<dbReference type="GO" id="GO:0061733">
    <property type="term" value="F:protein-lysine-acetyltransferase activity"/>
    <property type="evidence" value="ECO:0007669"/>
    <property type="project" value="UniProtKB-EC"/>
</dbReference>
<name>A0A8C0VE40_CYACU</name>
<keyword evidence="10" id="KW-0597">Phosphoprotein</keyword>
<dbReference type="GO" id="GO:0005737">
    <property type="term" value="C:cytoplasm"/>
    <property type="evidence" value="ECO:0007669"/>
    <property type="project" value="UniProtKB-SubCell"/>
</dbReference>
<evidence type="ECO:0000313" key="27">
    <source>
        <dbReference type="Ensembl" id="ENSCCEP00000022775.1"/>
    </source>
</evidence>
<keyword evidence="13" id="KW-0391">Immunity</keyword>
<dbReference type="Gene3D" id="1.25.40.990">
    <property type="match status" value="1"/>
</dbReference>
<evidence type="ECO:0000259" key="26">
    <source>
        <dbReference type="PROSITE" id="PS50250"/>
    </source>
</evidence>
<evidence type="ECO:0000256" key="13">
    <source>
        <dbReference type="ARBA" id="ARBA00022859"/>
    </source>
</evidence>
<feature type="region of interest" description="Disordered" evidence="25">
    <location>
        <begin position="645"/>
        <end position="667"/>
    </location>
</feature>
<keyword evidence="20" id="KW-0012">Acyltransferase</keyword>
<keyword evidence="19" id="KW-0539">Nucleus</keyword>
<evidence type="ECO:0000256" key="5">
    <source>
        <dbReference type="ARBA" id="ARBA00013184"/>
    </source>
</evidence>